<name>A0A834IAH0_RHYFE</name>
<evidence type="ECO:0000313" key="1">
    <source>
        <dbReference type="EMBL" id="KAF7275422.1"/>
    </source>
</evidence>
<dbReference type="Proteomes" id="UP000625711">
    <property type="component" value="Unassembled WGS sequence"/>
</dbReference>
<dbReference type="EMBL" id="JAACXV010010518">
    <property type="protein sequence ID" value="KAF7275422.1"/>
    <property type="molecule type" value="Genomic_DNA"/>
</dbReference>
<protein>
    <submittedName>
        <fullName evidence="1">Uncharacterized protein</fullName>
    </submittedName>
</protein>
<reference evidence="1" key="1">
    <citation type="submission" date="2020-08" db="EMBL/GenBank/DDBJ databases">
        <title>Genome sequencing and assembly of the red palm weevil Rhynchophorus ferrugineus.</title>
        <authorList>
            <person name="Dias G.B."/>
            <person name="Bergman C.M."/>
            <person name="Manee M."/>
        </authorList>
    </citation>
    <scope>NUCLEOTIDE SEQUENCE</scope>
    <source>
        <strain evidence="1">AA-2017</strain>
        <tissue evidence="1">Whole larva</tissue>
    </source>
</reference>
<keyword evidence="2" id="KW-1185">Reference proteome</keyword>
<gene>
    <name evidence="1" type="ORF">GWI33_011766</name>
</gene>
<dbReference type="AlphaFoldDB" id="A0A834IAH0"/>
<comment type="caution">
    <text evidence="1">The sequence shown here is derived from an EMBL/GenBank/DDBJ whole genome shotgun (WGS) entry which is preliminary data.</text>
</comment>
<feature type="non-terminal residue" evidence="1">
    <location>
        <position position="1"/>
    </location>
</feature>
<organism evidence="1 2">
    <name type="scientific">Rhynchophorus ferrugineus</name>
    <name type="common">Red palm weevil</name>
    <name type="synonym">Curculio ferrugineus</name>
    <dbReference type="NCBI Taxonomy" id="354439"/>
    <lineage>
        <taxon>Eukaryota</taxon>
        <taxon>Metazoa</taxon>
        <taxon>Ecdysozoa</taxon>
        <taxon>Arthropoda</taxon>
        <taxon>Hexapoda</taxon>
        <taxon>Insecta</taxon>
        <taxon>Pterygota</taxon>
        <taxon>Neoptera</taxon>
        <taxon>Endopterygota</taxon>
        <taxon>Coleoptera</taxon>
        <taxon>Polyphaga</taxon>
        <taxon>Cucujiformia</taxon>
        <taxon>Curculionidae</taxon>
        <taxon>Dryophthorinae</taxon>
        <taxon>Rhynchophorus</taxon>
    </lineage>
</organism>
<evidence type="ECO:0000313" key="2">
    <source>
        <dbReference type="Proteomes" id="UP000625711"/>
    </source>
</evidence>
<proteinExistence type="predicted"/>
<sequence length="126" mass="14541">DLPLNEFSHLTENAEALYDHQLIGCDIILNLFDKSLELSKESSHTLFNGIIKVFSNMCEAAEEYKMVKEHIGSKKIFNDLAMDFFIDCSKKDNIDNEKLDQCISWVRTNYGHEHLHHVHTKNESAS</sequence>
<accession>A0A834IAH0</accession>